<organism evidence="1 2">
    <name type="scientific">Amphibiibacter pelophylacis</name>
    <dbReference type="NCBI Taxonomy" id="1799477"/>
    <lineage>
        <taxon>Bacteria</taxon>
        <taxon>Pseudomonadati</taxon>
        <taxon>Pseudomonadota</taxon>
        <taxon>Betaproteobacteria</taxon>
        <taxon>Burkholderiales</taxon>
        <taxon>Sphaerotilaceae</taxon>
        <taxon>Amphibiibacter</taxon>
    </lineage>
</organism>
<dbReference type="EMBL" id="JAWDIE010000022">
    <property type="protein sequence ID" value="MEJ7139219.1"/>
    <property type="molecule type" value="Genomic_DNA"/>
</dbReference>
<evidence type="ECO:0000313" key="2">
    <source>
        <dbReference type="Proteomes" id="UP001364695"/>
    </source>
</evidence>
<name>A0ACC6P5V3_9BURK</name>
<gene>
    <name evidence="1" type="primary">argP</name>
    <name evidence="1" type="ORF">RV045_12395</name>
</gene>
<reference evidence="1" key="1">
    <citation type="submission" date="2023-10" db="EMBL/GenBank/DDBJ databases">
        <title>Amphibacter perezi, gen. nov., sp. nov. a novel taxa of the family Comamonadaceae, class Betaproteobacteria isolated from the skin microbiota of Pelophylax perezi from different populations.</title>
        <authorList>
            <person name="Costa S."/>
            <person name="Proenca D.N."/>
            <person name="Lopes I."/>
            <person name="Morais P.V."/>
        </authorList>
    </citation>
    <scope>NUCLEOTIDE SEQUENCE</scope>
    <source>
        <strain evidence="1">SL12-8</strain>
    </source>
</reference>
<comment type="caution">
    <text evidence="1">The sequence shown here is derived from an EMBL/GenBank/DDBJ whole genome shotgun (WGS) entry which is preliminary data.</text>
</comment>
<dbReference type="Proteomes" id="UP001364695">
    <property type="component" value="Unassembled WGS sequence"/>
</dbReference>
<keyword evidence="2" id="KW-1185">Reference proteome</keyword>
<protein>
    <submittedName>
        <fullName evidence="1">HTH-type transcriptional regulator ArgP</fullName>
    </submittedName>
</protein>
<sequence length="302" mass="33013">MLDSKHLHTLAAIVDQGGFASAAQHLGVMLAAVSQRIRALEEQLGQRLLVRGKTVRPTPAGQAVLAHVRQMQVMEADLLARYAATAESGRWQTLPVAVNADSVTTWFLPGVAPLLARQRLLLNLRVDDQDHTNAALLAGEVLGCVSTLSKPLRACVADPLGVMRYRCVAAPAVAQRVQRGGRLDVHALLDTPALIFSPKDALQDQFLERHLGLRQPQYPRHHLPASDGYAQALDLGLGWGMVATQQLDARPAHAPPLIDLLPGCTCDVALYWQHWQRESETALRLTRAVQQAAQRFGLQETF</sequence>
<proteinExistence type="predicted"/>
<evidence type="ECO:0000313" key="1">
    <source>
        <dbReference type="EMBL" id="MEJ7139219.1"/>
    </source>
</evidence>
<accession>A0ACC6P5V3</accession>